<dbReference type="EMBL" id="WJQU01000002">
    <property type="protein sequence ID" value="KAJ6642792.1"/>
    <property type="molecule type" value="Genomic_DNA"/>
</dbReference>
<gene>
    <name evidence="2" type="ORF">Bhyg_07746</name>
</gene>
<dbReference type="Proteomes" id="UP001151699">
    <property type="component" value="Chromosome B"/>
</dbReference>
<evidence type="ECO:0000313" key="2">
    <source>
        <dbReference type="EMBL" id="KAJ6642792.1"/>
    </source>
</evidence>
<name>A0A9Q0S2A6_9DIPT</name>
<comment type="caution">
    <text evidence="2">The sequence shown here is derived from an EMBL/GenBank/DDBJ whole genome shotgun (WGS) entry which is preliminary data.</text>
</comment>
<feature type="compositionally biased region" description="Basic and acidic residues" evidence="1">
    <location>
        <begin position="171"/>
        <end position="185"/>
    </location>
</feature>
<sequence>MSNDDVKPCDRRRSFGDVQPDLLDYAKCDRILSDSDLSSVKTPKKVSFSDELPGTNNCCDEMLNETEKILSPIEFAMQRKSKYMKDLHSESENEQAFVNEVDDVQKISTLPATTMFPNLRKFSIHSDKSENTPTSILKHFSENLSDNPDVNVSDMIRVDNSNENVVFDNPKPSEKNHEKSHDRFQMKNKSFRKDEETFCSVMELEVRRDKKRWLLISECSALLGEGKHTREGFRKLFLDEIVEE</sequence>
<dbReference type="AlphaFoldDB" id="A0A9Q0S2A6"/>
<evidence type="ECO:0000256" key="1">
    <source>
        <dbReference type="SAM" id="MobiDB-lite"/>
    </source>
</evidence>
<dbReference type="OrthoDB" id="8040038at2759"/>
<organism evidence="2 3">
    <name type="scientific">Pseudolycoriella hygida</name>
    <dbReference type="NCBI Taxonomy" id="35572"/>
    <lineage>
        <taxon>Eukaryota</taxon>
        <taxon>Metazoa</taxon>
        <taxon>Ecdysozoa</taxon>
        <taxon>Arthropoda</taxon>
        <taxon>Hexapoda</taxon>
        <taxon>Insecta</taxon>
        <taxon>Pterygota</taxon>
        <taxon>Neoptera</taxon>
        <taxon>Endopterygota</taxon>
        <taxon>Diptera</taxon>
        <taxon>Nematocera</taxon>
        <taxon>Sciaroidea</taxon>
        <taxon>Sciaridae</taxon>
        <taxon>Pseudolycoriella</taxon>
    </lineage>
</organism>
<keyword evidence="3" id="KW-1185">Reference proteome</keyword>
<feature type="region of interest" description="Disordered" evidence="1">
    <location>
        <begin position="163"/>
        <end position="185"/>
    </location>
</feature>
<protein>
    <submittedName>
        <fullName evidence="2">Uncharacterized protein</fullName>
    </submittedName>
</protein>
<accession>A0A9Q0S2A6</accession>
<reference evidence="2" key="1">
    <citation type="submission" date="2022-07" db="EMBL/GenBank/DDBJ databases">
        <authorList>
            <person name="Trinca V."/>
            <person name="Uliana J.V.C."/>
            <person name="Torres T.T."/>
            <person name="Ward R.J."/>
            <person name="Monesi N."/>
        </authorList>
    </citation>
    <scope>NUCLEOTIDE SEQUENCE</scope>
    <source>
        <strain evidence="2">HSMRA1968</strain>
        <tissue evidence="2">Whole embryos</tissue>
    </source>
</reference>
<proteinExistence type="predicted"/>
<evidence type="ECO:0000313" key="3">
    <source>
        <dbReference type="Proteomes" id="UP001151699"/>
    </source>
</evidence>